<dbReference type="Pfam" id="PF14014">
    <property type="entry name" value="DUF4230"/>
    <property type="match status" value="1"/>
</dbReference>
<dbReference type="InterPro" id="IPR025324">
    <property type="entry name" value="DUF4230"/>
</dbReference>
<protein>
    <submittedName>
        <fullName evidence="2">DUF4230 domain-containing protein</fullName>
    </submittedName>
</protein>
<dbReference type="EMBL" id="JAEQBW010000014">
    <property type="protein sequence ID" value="MBK6267112.1"/>
    <property type="molecule type" value="Genomic_DNA"/>
</dbReference>
<keyword evidence="1" id="KW-0812">Transmembrane</keyword>
<dbReference type="AlphaFoldDB" id="A0A934X287"/>
<keyword evidence="1" id="KW-1133">Transmembrane helix</keyword>
<keyword evidence="3" id="KW-1185">Reference proteome</keyword>
<keyword evidence="1" id="KW-0472">Membrane</keyword>
<proteinExistence type="predicted"/>
<sequence length="218" mass="25309">MNFKLIFKFIPWAIALLLLVFLWFRRMSDFTTPERLTVENTTILQEIEALGKLELVKYRFKEVVEEKKVAKKWIKYIPSGPDMTAILIASGEAVACIDLGKIEKQDIRFENDTIYIELPNPELCYFKIDLQNSKIYDLKATNSIYKYFDDENKAAEFIQEMYAKAEIQIKEAALKSGIMEDAEKLGSTILRPFLSNITNKVIVLKFKQRPDATMIFPD</sequence>
<accession>A0A934X287</accession>
<feature type="transmembrane region" description="Helical" evidence="1">
    <location>
        <begin position="6"/>
        <end position="24"/>
    </location>
</feature>
<name>A0A934X287_9BACT</name>
<comment type="caution">
    <text evidence="2">The sequence shown here is derived from an EMBL/GenBank/DDBJ whole genome shotgun (WGS) entry which is preliminary data.</text>
</comment>
<gene>
    <name evidence="2" type="ORF">JKA74_18860</name>
</gene>
<evidence type="ECO:0000313" key="2">
    <source>
        <dbReference type="EMBL" id="MBK6267112.1"/>
    </source>
</evidence>
<dbReference type="Proteomes" id="UP000611723">
    <property type="component" value="Unassembled WGS sequence"/>
</dbReference>
<reference evidence="2" key="1">
    <citation type="submission" date="2021-01" db="EMBL/GenBank/DDBJ databases">
        <title>Marivirga aurantiaca sp. nov., isolated from intertidal surface sediments.</title>
        <authorList>
            <person name="Zhang M."/>
        </authorList>
    </citation>
    <scope>NUCLEOTIDE SEQUENCE</scope>
    <source>
        <strain evidence="2">S37H4</strain>
    </source>
</reference>
<dbReference type="RefSeq" id="WP_201432802.1">
    <property type="nucleotide sequence ID" value="NZ_JAEQBW010000014.1"/>
</dbReference>
<evidence type="ECO:0000313" key="3">
    <source>
        <dbReference type="Proteomes" id="UP000611723"/>
    </source>
</evidence>
<organism evidence="2 3">
    <name type="scientific">Marivirga aurantiaca</name>
    <dbReference type="NCBI Taxonomy" id="2802615"/>
    <lineage>
        <taxon>Bacteria</taxon>
        <taxon>Pseudomonadati</taxon>
        <taxon>Bacteroidota</taxon>
        <taxon>Cytophagia</taxon>
        <taxon>Cytophagales</taxon>
        <taxon>Marivirgaceae</taxon>
        <taxon>Marivirga</taxon>
    </lineage>
</organism>
<evidence type="ECO:0000256" key="1">
    <source>
        <dbReference type="SAM" id="Phobius"/>
    </source>
</evidence>